<dbReference type="EMBL" id="LUTY01000003">
    <property type="protein sequence ID" value="OAD24125.1"/>
    <property type="molecule type" value="Genomic_DNA"/>
</dbReference>
<gene>
    <name evidence="1" type="ORF">THIOM_000016</name>
</gene>
<proteinExistence type="predicted"/>
<evidence type="ECO:0000313" key="2">
    <source>
        <dbReference type="Proteomes" id="UP000076962"/>
    </source>
</evidence>
<protein>
    <submittedName>
        <fullName evidence="1">Protein containing DUF1822</fullName>
    </submittedName>
</protein>
<reference evidence="1 2" key="1">
    <citation type="submission" date="2016-05" db="EMBL/GenBank/DDBJ databases">
        <title>Single-cell genome of chain-forming Candidatus Thiomargarita nelsonii and comparison to other large sulfur-oxidizing bacteria.</title>
        <authorList>
            <person name="Winkel M."/>
            <person name="Salman V."/>
            <person name="Woyke T."/>
            <person name="Schulz-Vogt H."/>
            <person name="Richter M."/>
            <person name="Flood B."/>
            <person name="Bailey J."/>
            <person name="Amann R."/>
            <person name="Mussmann M."/>
        </authorList>
    </citation>
    <scope>NUCLEOTIDE SEQUENCE [LARGE SCALE GENOMIC DNA]</scope>
    <source>
        <strain evidence="1 2">THI036</strain>
    </source>
</reference>
<evidence type="ECO:0000313" key="1">
    <source>
        <dbReference type="EMBL" id="OAD24125.1"/>
    </source>
</evidence>
<dbReference type="Proteomes" id="UP000076962">
    <property type="component" value="Unassembled WGS sequence"/>
</dbReference>
<dbReference type="AlphaFoldDB" id="A0A0A6P193"/>
<comment type="caution">
    <text evidence="1">The sequence shown here is derived from an EMBL/GenBank/DDBJ whole genome shotgun (WGS) entry which is preliminary data.</text>
</comment>
<accession>A0A0A6P193</accession>
<keyword evidence="2" id="KW-1185">Reference proteome</keyword>
<organism evidence="1 2">
    <name type="scientific">Candidatus Thiomargarita nelsonii</name>
    <dbReference type="NCBI Taxonomy" id="1003181"/>
    <lineage>
        <taxon>Bacteria</taxon>
        <taxon>Pseudomonadati</taxon>
        <taxon>Pseudomonadota</taxon>
        <taxon>Gammaproteobacteria</taxon>
        <taxon>Thiotrichales</taxon>
        <taxon>Thiotrichaceae</taxon>
        <taxon>Thiomargarita</taxon>
    </lineage>
</organism>
<sequence>MSERNDDQDWLNLLAGQSVPDAHPKTVLEAQALQGALLLSSYKQEKGSEMPFPHIWENISAHLEEEQGEIELTDFEIFDISANRKTNMLILTLVWRFDPRCHVRLEISRKDASARLVQRFFKGELKPELILQSLRFRDHSFEFYDSHSVDWSSERKCELSPEWMSEIAKAFNLPESYYPNRDLQPVQDQVIQQVVNLFKWLKNDFDDAKRAGWQAFETFLRKEELAYAFMSPYKRAKPINLGDHTVLLALEIKEPDEQEEIEASLWVRPYGEQAYLPKGIKFKVIPKKEEPEEVIALEQDSFLKQVWVFSLEEEFDVTLELEGITYTEPFIIATEEDNSDVISASHQTNV</sequence>
<name>A0A0A6P193_9GAMM</name>